<feature type="transmembrane region" description="Helical" evidence="1">
    <location>
        <begin position="167"/>
        <end position="191"/>
    </location>
</feature>
<feature type="transmembrane region" description="Helical" evidence="1">
    <location>
        <begin position="96"/>
        <end position="123"/>
    </location>
</feature>
<accession>A0A841D4B4</accession>
<keyword evidence="1" id="KW-0812">Transmembrane</keyword>
<feature type="transmembrane region" description="Helical" evidence="1">
    <location>
        <begin position="522"/>
        <end position="545"/>
    </location>
</feature>
<evidence type="ECO:0000256" key="1">
    <source>
        <dbReference type="SAM" id="Phobius"/>
    </source>
</evidence>
<evidence type="ECO:0000313" key="2">
    <source>
        <dbReference type="EMBL" id="MBB5963228.1"/>
    </source>
</evidence>
<organism evidence="2 3">
    <name type="scientific">Planomonospora venezuelensis</name>
    <dbReference type="NCBI Taxonomy" id="1999"/>
    <lineage>
        <taxon>Bacteria</taxon>
        <taxon>Bacillati</taxon>
        <taxon>Actinomycetota</taxon>
        <taxon>Actinomycetes</taxon>
        <taxon>Streptosporangiales</taxon>
        <taxon>Streptosporangiaceae</taxon>
        <taxon>Planomonospora</taxon>
    </lineage>
</organism>
<feature type="transmembrane region" description="Helical" evidence="1">
    <location>
        <begin position="433"/>
        <end position="452"/>
    </location>
</feature>
<dbReference type="RefSeq" id="WP_184941193.1">
    <property type="nucleotide sequence ID" value="NZ_BAAAWZ010000001.1"/>
</dbReference>
<feature type="transmembrane region" description="Helical" evidence="1">
    <location>
        <begin position="130"/>
        <end position="161"/>
    </location>
</feature>
<keyword evidence="1" id="KW-0472">Membrane</keyword>
<feature type="transmembrane region" description="Helical" evidence="1">
    <location>
        <begin position="28"/>
        <end position="50"/>
    </location>
</feature>
<feature type="transmembrane region" description="Helical" evidence="1">
    <location>
        <begin position="458"/>
        <end position="481"/>
    </location>
</feature>
<dbReference type="EMBL" id="JACHJJ010000006">
    <property type="protein sequence ID" value="MBB5963228.1"/>
    <property type="molecule type" value="Genomic_DNA"/>
</dbReference>
<comment type="caution">
    <text evidence="2">The sequence shown here is derived from an EMBL/GenBank/DDBJ whole genome shotgun (WGS) entry which is preliminary data.</text>
</comment>
<protein>
    <submittedName>
        <fullName evidence="2">ABC-2 type transport system permease protein</fullName>
    </submittedName>
</protein>
<keyword evidence="1" id="KW-1133">Transmembrane helix</keyword>
<feature type="transmembrane region" description="Helical" evidence="1">
    <location>
        <begin position="387"/>
        <end position="412"/>
    </location>
</feature>
<dbReference type="AlphaFoldDB" id="A0A841D4B4"/>
<gene>
    <name evidence="2" type="ORF">FHS22_002502</name>
</gene>
<feature type="transmembrane region" description="Helical" evidence="1">
    <location>
        <begin position="360"/>
        <end position="381"/>
    </location>
</feature>
<reference evidence="2 3" key="1">
    <citation type="submission" date="2020-08" db="EMBL/GenBank/DDBJ databases">
        <title>Genomic Encyclopedia of Type Strains, Phase III (KMG-III): the genomes of soil and plant-associated and newly described type strains.</title>
        <authorList>
            <person name="Whitman W."/>
        </authorList>
    </citation>
    <scope>NUCLEOTIDE SEQUENCE [LARGE SCALE GENOMIC DNA]</scope>
    <source>
        <strain evidence="2 3">CECT 3303</strain>
    </source>
</reference>
<name>A0A841D4B4_PLAVE</name>
<feature type="transmembrane region" description="Helical" evidence="1">
    <location>
        <begin position="228"/>
        <end position="250"/>
    </location>
</feature>
<proteinExistence type="predicted"/>
<sequence length="594" mass="61110">MAVALTVPGTMAGMKLAVLRNSMSGQKAGLILTGGVLGLALAGGTLFAAFRSGDLLAAAYAIWMLGWIFGPVFSGGGDETLRPEYFTLLGLPPRRLAAGLLVGAFVGVAPAISLLALAGLAVAGVRQSPVAVVVALPAMFLQLAVFVLLSRVAVAVLGLALRSRVGAVGAGVVNGAILAALGQGWVFAVALGQAGGITPEASAALRYLPSGWGLAAVEAAGTGSWGRAGLALGALALLVALLLAAWAALLTRRTGSARASARGRRPITAASAPGAVVAKELRIWSRDLVRTHQLTFALAYGVFFAAAPLVLGVDGMLPWAGPIFVLMAAAMSANMYGVDGTALWLTLVAPGTADVRGRQLAWLLVVGPVAVALTLAFSAVAGGPDPMVLALTAALLGGGAGIVPLVSVYALVPGTDPHRRGGNPLRFTEDDGAMTGMAYAVLALVALTGAPAAAAVWLYGWAGAAVGVLTGALFLWGLGLLAQRRLHDRGPELLQLMRTGKRPPAEPGGWTRFDDLPKRERIIMAVCWTFGAIPLFPQGVVPALFKVNEVESKSWFLALHLPEAFQWPVIAFMVLLGLGLYGLGVWIPYRHRKP</sequence>
<dbReference type="Proteomes" id="UP000562352">
    <property type="component" value="Unassembled WGS sequence"/>
</dbReference>
<feature type="transmembrane region" description="Helical" evidence="1">
    <location>
        <begin position="294"/>
        <end position="311"/>
    </location>
</feature>
<feature type="transmembrane region" description="Helical" evidence="1">
    <location>
        <begin position="57"/>
        <end position="76"/>
    </location>
</feature>
<keyword evidence="3" id="KW-1185">Reference proteome</keyword>
<feature type="transmembrane region" description="Helical" evidence="1">
    <location>
        <begin position="565"/>
        <end position="589"/>
    </location>
</feature>
<feature type="transmembrane region" description="Helical" evidence="1">
    <location>
        <begin position="323"/>
        <end position="348"/>
    </location>
</feature>
<evidence type="ECO:0000313" key="3">
    <source>
        <dbReference type="Proteomes" id="UP000562352"/>
    </source>
</evidence>